<dbReference type="HOGENOM" id="CLU_091690_0_0_11"/>
<keyword evidence="4" id="KW-1185">Reference proteome</keyword>
<name>D2B6I3_STRRD</name>
<gene>
    <name evidence="3" type="ordered locus">Sros_2789</name>
</gene>
<dbReference type="Proteomes" id="UP000002029">
    <property type="component" value="Chromosome"/>
</dbReference>
<dbReference type="CDD" id="cd04301">
    <property type="entry name" value="NAT_SF"/>
    <property type="match status" value="1"/>
</dbReference>
<feature type="domain" description="N-acetyltransferase" evidence="2">
    <location>
        <begin position="2"/>
        <end position="184"/>
    </location>
</feature>
<evidence type="ECO:0000256" key="1">
    <source>
        <dbReference type="SAM" id="MobiDB-lite"/>
    </source>
</evidence>
<organism evidence="3 4">
    <name type="scientific">Streptosporangium roseum (strain ATCC 12428 / DSM 43021 / JCM 3005 / KCTC 9067 / NCIMB 10171 / NRRL 2505 / NI 9100)</name>
    <dbReference type="NCBI Taxonomy" id="479432"/>
    <lineage>
        <taxon>Bacteria</taxon>
        <taxon>Bacillati</taxon>
        <taxon>Actinomycetota</taxon>
        <taxon>Actinomycetes</taxon>
        <taxon>Streptosporangiales</taxon>
        <taxon>Streptosporangiaceae</taxon>
        <taxon>Streptosporangium</taxon>
    </lineage>
</organism>
<evidence type="ECO:0000313" key="4">
    <source>
        <dbReference type="Proteomes" id="UP000002029"/>
    </source>
</evidence>
<dbReference type="STRING" id="479432.Sros_2789"/>
<dbReference type="KEGG" id="sro:Sros_2789"/>
<evidence type="ECO:0000313" key="3">
    <source>
        <dbReference type="EMBL" id="ACZ85747.1"/>
    </source>
</evidence>
<sequence>MIGLRRVGPDEFTTRLDAVLEIYIAAMDPPADQLPGRKTIMGNHALHPGFTCLFAERPDGTPVGLAYGFHGVPGQWWHDVVHRAIAERNGEGSARGWLGDALELAEIHVHPDHHGKGIGRALVMGMCAGRPERTAVLSTRDQPTAARHLYRSVGFVDLLTQFVFPGGYERYAILGAVLPLKGWARQGAAGSGSGPPSTAPSHSGG</sequence>
<protein>
    <recommendedName>
        <fullName evidence="2">N-acetyltransferase domain-containing protein</fullName>
    </recommendedName>
</protein>
<feature type="region of interest" description="Disordered" evidence="1">
    <location>
        <begin position="186"/>
        <end position="205"/>
    </location>
</feature>
<dbReference type="SUPFAM" id="SSF55729">
    <property type="entry name" value="Acyl-CoA N-acyltransferases (Nat)"/>
    <property type="match status" value="1"/>
</dbReference>
<evidence type="ECO:0000259" key="2">
    <source>
        <dbReference type="PROSITE" id="PS51186"/>
    </source>
</evidence>
<dbReference type="InterPro" id="IPR016181">
    <property type="entry name" value="Acyl_CoA_acyltransferase"/>
</dbReference>
<dbReference type="Gene3D" id="3.40.630.30">
    <property type="match status" value="1"/>
</dbReference>
<dbReference type="GO" id="GO:0016747">
    <property type="term" value="F:acyltransferase activity, transferring groups other than amino-acyl groups"/>
    <property type="evidence" value="ECO:0007669"/>
    <property type="project" value="InterPro"/>
</dbReference>
<dbReference type="PROSITE" id="PS51186">
    <property type="entry name" value="GNAT"/>
    <property type="match status" value="1"/>
</dbReference>
<dbReference type="eggNOG" id="COG0456">
    <property type="taxonomic scope" value="Bacteria"/>
</dbReference>
<feature type="compositionally biased region" description="Low complexity" evidence="1">
    <location>
        <begin position="194"/>
        <end position="205"/>
    </location>
</feature>
<proteinExistence type="predicted"/>
<reference evidence="3 4" key="1">
    <citation type="journal article" date="2010" name="Stand. Genomic Sci.">
        <title>Complete genome sequence of Streptosporangium roseum type strain (NI 9100).</title>
        <authorList>
            <person name="Nolan M."/>
            <person name="Sikorski J."/>
            <person name="Jando M."/>
            <person name="Lucas S."/>
            <person name="Lapidus A."/>
            <person name="Glavina Del Rio T."/>
            <person name="Chen F."/>
            <person name="Tice H."/>
            <person name="Pitluck S."/>
            <person name="Cheng J.F."/>
            <person name="Chertkov O."/>
            <person name="Sims D."/>
            <person name="Meincke L."/>
            <person name="Brettin T."/>
            <person name="Han C."/>
            <person name="Detter J.C."/>
            <person name="Bruce D."/>
            <person name="Goodwin L."/>
            <person name="Land M."/>
            <person name="Hauser L."/>
            <person name="Chang Y.J."/>
            <person name="Jeffries C.D."/>
            <person name="Ivanova N."/>
            <person name="Mavromatis K."/>
            <person name="Mikhailova N."/>
            <person name="Chen A."/>
            <person name="Palaniappan K."/>
            <person name="Chain P."/>
            <person name="Rohde M."/>
            <person name="Goker M."/>
            <person name="Bristow J."/>
            <person name="Eisen J.A."/>
            <person name="Markowitz V."/>
            <person name="Hugenholtz P."/>
            <person name="Kyrpides N.C."/>
            <person name="Klenk H.P."/>
        </authorList>
    </citation>
    <scope>NUCLEOTIDE SEQUENCE [LARGE SCALE GENOMIC DNA]</scope>
    <source>
        <strain evidence="4">ATCC 12428 / DSM 43021 / JCM 3005 / NI 9100</strain>
    </source>
</reference>
<dbReference type="RefSeq" id="WP_012889492.1">
    <property type="nucleotide sequence ID" value="NC_013595.1"/>
</dbReference>
<dbReference type="EMBL" id="CP001814">
    <property type="protein sequence ID" value="ACZ85747.1"/>
    <property type="molecule type" value="Genomic_DNA"/>
</dbReference>
<dbReference type="Pfam" id="PF13508">
    <property type="entry name" value="Acetyltransf_7"/>
    <property type="match status" value="1"/>
</dbReference>
<dbReference type="AlphaFoldDB" id="D2B6I3"/>
<dbReference type="InterPro" id="IPR000182">
    <property type="entry name" value="GNAT_dom"/>
</dbReference>
<accession>D2B6I3</accession>